<protein>
    <submittedName>
        <fullName evidence="7">Aldehyde dehydrogenase</fullName>
    </submittedName>
</protein>
<dbReference type="GO" id="GO:0016620">
    <property type="term" value="F:oxidoreductase activity, acting on the aldehyde or oxo group of donors, NAD or NADP as acceptor"/>
    <property type="evidence" value="ECO:0007669"/>
    <property type="project" value="InterPro"/>
</dbReference>
<comment type="similarity">
    <text evidence="1 4">Belongs to the aldehyde dehydrogenase family.</text>
</comment>
<evidence type="ECO:0000256" key="3">
    <source>
        <dbReference type="PROSITE-ProRule" id="PRU10007"/>
    </source>
</evidence>
<dbReference type="PROSITE" id="PS00687">
    <property type="entry name" value="ALDEHYDE_DEHYDR_GLU"/>
    <property type="match status" value="1"/>
</dbReference>
<dbReference type="Gene3D" id="3.40.309.10">
    <property type="entry name" value="Aldehyde Dehydrogenase, Chain A, domain 2"/>
    <property type="match status" value="1"/>
</dbReference>
<dbReference type="Proteomes" id="UP001156690">
    <property type="component" value="Unassembled WGS sequence"/>
</dbReference>
<feature type="active site" evidence="3">
    <location>
        <position position="243"/>
    </location>
</feature>
<feature type="domain" description="Aldehyde dehydrogenase" evidence="6">
    <location>
        <begin position="22"/>
        <end position="464"/>
    </location>
</feature>
<dbReference type="PANTHER" id="PTHR11699">
    <property type="entry name" value="ALDEHYDE DEHYDROGENASE-RELATED"/>
    <property type="match status" value="1"/>
</dbReference>
<dbReference type="FunFam" id="3.40.605.10:FF:000007">
    <property type="entry name" value="NAD/NADP-dependent betaine aldehyde dehydrogenase"/>
    <property type="match status" value="1"/>
</dbReference>
<feature type="coiled-coil region" evidence="5">
    <location>
        <begin position="66"/>
        <end position="93"/>
    </location>
</feature>
<evidence type="ECO:0000313" key="8">
    <source>
        <dbReference type="Proteomes" id="UP001156690"/>
    </source>
</evidence>
<dbReference type="InterPro" id="IPR044086">
    <property type="entry name" value="LUC3-like"/>
</dbReference>
<dbReference type="EMBL" id="BSNX01000075">
    <property type="protein sequence ID" value="GLQ76346.1"/>
    <property type="molecule type" value="Genomic_DNA"/>
</dbReference>
<evidence type="ECO:0000256" key="1">
    <source>
        <dbReference type="ARBA" id="ARBA00009986"/>
    </source>
</evidence>
<dbReference type="AlphaFoldDB" id="A0AAV5P0A3"/>
<dbReference type="RefSeq" id="WP_126607943.1">
    <property type="nucleotide sequence ID" value="NZ_AP025145.1"/>
</dbReference>
<keyword evidence="8" id="KW-1185">Reference proteome</keyword>
<evidence type="ECO:0000256" key="5">
    <source>
        <dbReference type="SAM" id="Coils"/>
    </source>
</evidence>
<dbReference type="InterPro" id="IPR029510">
    <property type="entry name" value="Ald_DH_CS_GLU"/>
</dbReference>
<dbReference type="Gene3D" id="3.40.605.10">
    <property type="entry name" value="Aldehyde Dehydrogenase, Chain A, domain 1"/>
    <property type="match status" value="1"/>
</dbReference>
<comment type="caution">
    <text evidence="7">The sequence shown here is derived from an EMBL/GenBank/DDBJ whole genome shotgun (WGS) entry which is preliminary data.</text>
</comment>
<organism evidence="7 8">
    <name type="scientific">Vibrio penaeicida</name>
    <dbReference type="NCBI Taxonomy" id="104609"/>
    <lineage>
        <taxon>Bacteria</taxon>
        <taxon>Pseudomonadati</taxon>
        <taxon>Pseudomonadota</taxon>
        <taxon>Gammaproteobacteria</taxon>
        <taxon>Vibrionales</taxon>
        <taxon>Vibrionaceae</taxon>
        <taxon>Vibrio</taxon>
    </lineage>
</organism>
<dbReference type="Pfam" id="PF00171">
    <property type="entry name" value="Aldedh"/>
    <property type="match status" value="1"/>
</dbReference>
<keyword evidence="2 4" id="KW-0560">Oxidoreductase</keyword>
<dbReference type="FunFam" id="3.40.309.10:FF:000009">
    <property type="entry name" value="Aldehyde dehydrogenase A"/>
    <property type="match status" value="1"/>
</dbReference>
<dbReference type="InterPro" id="IPR016161">
    <property type="entry name" value="Ald_DH/histidinol_DH"/>
</dbReference>
<dbReference type="InterPro" id="IPR016163">
    <property type="entry name" value="Ald_DH_C"/>
</dbReference>
<gene>
    <name evidence="7" type="ORF">GCM10007932_57090</name>
</gene>
<evidence type="ECO:0000259" key="6">
    <source>
        <dbReference type="Pfam" id="PF00171"/>
    </source>
</evidence>
<dbReference type="InterPro" id="IPR016162">
    <property type="entry name" value="Ald_DH_N"/>
</dbReference>
<evidence type="ECO:0000256" key="2">
    <source>
        <dbReference type="ARBA" id="ARBA00023002"/>
    </source>
</evidence>
<evidence type="ECO:0000313" key="7">
    <source>
        <dbReference type="EMBL" id="GLQ76346.1"/>
    </source>
</evidence>
<accession>A0AAV5P0A3</accession>
<keyword evidence="5" id="KW-0175">Coiled coil</keyword>
<reference evidence="8" key="1">
    <citation type="journal article" date="2019" name="Int. J. Syst. Evol. Microbiol.">
        <title>The Global Catalogue of Microorganisms (GCM) 10K type strain sequencing project: providing services to taxonomists for standard genome sequencing and annotation.</title>
        <authorList>
            <consortium name="The Broad Institute Genomics Platform"/>
            <consortium name="The Broad Institute Genome Sequencing Center for Infectious Disease"/>
            <person name="Wu L."/>
            <person name="Ma J."/>
        </authorList>
    </citation>
    <scope>NUCLEOTIDE SEQUENCE [LARGE SCALE GENOMIC DNA]</scope>
    <source>
        <strain evidence="8">NBRC 15640</strain>
    </source>
</reference>
<dbReference type="InterPro" id="IPR016160">
    <property type="entry name" value="Ald_DH_CS_CYS"/>
</dbReference>
<sequence>MDNRFGLIINGQKRAGDLPPRPVINPATGQVLRDAPEASSKLLNLAVESAKQAFESWKNVSHMTRKAMLTEIADNLEAAMEELATLIVEEQGKPLDLARMEVGGAVAWTRYAAGADVPVKVIQDDDTKRIELHHKPIGVVASITPWNWPLMIAVWHVMPALRTGNCVIIKPSELTPFSTIRMVEIMADVLPDGVINVISGGGELGQAISEHKGINKIVFTGSTPTGQRIMSAASGNLKRLTLELGGNDAAIVLPNSDVQAFVQGLFQTSFINMGQTCAALKRLYVHESQYEEVCQALTEIAQSQHVGAGLEEGVTFGPVQNLNQFNKVQELIDDAVAQGAKVLTGGKPVSDEGYLFPPTIVANVSNGIRLVDEEQFGPVLPVIPYQTVEQAIQLANDSDMGLGGSVWGSDTEQAQQVAQRMECGTVWINGHAEVLPHAPFGGNKMSGFGVEFGEEGLLENTQPQLININR</sequence>
<proteinExistence type="inferred from homology"/>
<dbReference type="InterPro" id="IPR015590">
    <property type="entry name" value="Aldehyde_DH_dom"/>
</dbReference>
<dbReference type="CDD" id="cd07106">
    <property type="entry name" value="ALDH_AldA-AAD23400"/>
    <property type="match status" value="1"/>
</dbReference>
<dbReference type="PROSITE" id="PS00070">
    <property type="entry name" value="ALDEHYDE_DEHYDR_CYS"/>
    <property type="match status" value="1"/>
</dbReference>
<evidence type="ECO:0000256" key="4">
    <source>
        <dbReference type="RuleBase" id="RU003345"/>
    </source>
</evidence>
<dbReference type="SUPFAM" id="SSF53720">
    <property type="entry name" value="ALDH-like"/>
    <property type="match status" value="1"/>
</dbReference>
<name>A0AAV5P0A3_9VIBR</name>